<dbReference type="Proteomes" id="UP000835052">
    <property type="component" value="Unassembled WGS sequence"/>
</dbReference>
<name>A0A8S1HSX6_9PELO</name>
<evidence type="ECO:0000313" key="1">
    <source>
        <dbReference type="EMBL" id="CAD6198378.1"/>
    </source>
</evidence>
<dbReference type="EMBL" id="CAJGYM010000124">
    <property type="protein sequence ID" value="CAD6198378.1"/>
    <property type="molecule type" value="Genomic_DNA"/>
</dbReference>
<proteinExistence type="predicted"/>
<gene>
    <name evidence="1" type="ORF">CAUJ_LOCUS14284</name>
</gene>
<keyword evidence="2" id="KW-1185">Reference proteome</keyword>
<accession>A0A8S1HSX6</accession>
<reference evidence="1" key="1">
    <citation type="submission" date="2020-10" db="EMBL/GenBank/DDBJ databases">
        <authorList>
            <person name="Kikuchi T."/>
        </authorList>
    </citation>
    <scope>NUCLEOTIDE SEQUENCE</scope>
    <source>
        <strain evidence="1">NKZ352</strain>
    </source>
</reference>
<protein>
    <submittedName>
        <fullName evidence="1">Uncharacterized protein</fullName>
    </submittedName>
</protein>
<comment type="caution">
    <text evidence="1">The sequence shown here is derived from an EMBL/GenBank/DDBJ whole genome shotgun (WGS) entry which is preliminary data.</text>
</comment>
<dbReference type="AlphaFoldDB" id="A0A8S1HSX6"/>
<sequence length="146" mass="16876">MFLQVALVLRIELCSECSFVRFQRLFVAGDPRLKICIDIGHVIWNLPPLDTIFCFPLEQFPADSFDASTFDRPEFKRSAGSTVKCRKTPFLLPRNDHPKARPRCLSLKTTFSGEPFLLEPASRPIGLRVVWSRVIWRAYQIDQCME</sequence>
<organism evidence="1 2">
    <name type="scientific">Caenorhabditis auriculariae</name>
    <dbReference type="NCBI Taxonomy" id="2777116"/>
    <lineage>
        <taxon>Eukaryota</taxon>
        <taxon>Metazoa</taxon>
        <taxon>Ecdysozoa</taxon>
        <taxon>Nematoda</taxon>
        <taxon>Chromadorea</taxon>
        <taxon>Rhabditida</taxon>
        <taxon>Rhabditina</taxon>
        <taxon>Rhabditomorpha</taxon>
        <taxon>Rhabditoidea</taxon>
        <taxon>Rhabditidae</taxon>
        <taxon>Peloderinae</taxon>
        <taxon>Caenorhabditis</taxon>
    </lineage>
</organism>
<evidence type="ECO:0000313" key="2">
    <source>
        <dbReference type="Proteomes" id="UP000835052"/>
    </source>
</evidence>